<keyword evidence="4" id="KW-1185">Reference proteome</keyword>
<evidence type="ECO:0000313" key="3">
    <source>
        <dbReference type="EMBL" id="SNS78696.1"/>
    </source>
</evidence>
<dbReference type="Pfam" id="PF05949">
    <property type="entry name" value="DUF881"/>
    <property type="match status" value="1"/>
</dbReference>
<dbReference type="RefSeq" id="WP_245817442.1">
    <property type="nucleotide sequence ID" value="NZ_FZOH01000008.1"/>
</dbReference>
<organism evidence="3 4">
    <name type="scientific">Geodermatophilus saharensis</name>
    <dbReference type="NCBI Taxonomy" id="1137994"/>
    <lineage>
        <taxon>Bacteria</taxon>
        <taxon>Bacillati</taxon>
        <taxon>Actinomycetota</taxon>
        <taxon>Actinomycetes</taxon>
        <taxon>Geodermatophilales</taxon>
        <taxon>Geodermatophilaceae</taxon>
        <taxon>Geodermatophilus</taxon>
    </lineage>
</organism>
<gene>
    <name evidence="3" type="ORF">SAMN04488107_3787</name>
</gene>
<accession>A0A239HB85</accession>
<comment type="similarity">
    <text evidence="1">Belongs to the UPF0749 family.</text>
</comment>
<sequence length="257" mass="26527">MTPSEPMAAPAPARRRRTAWGALVPVVAVAAGLLFATSGQTAQGSDLRAGDVTELSALIAERNEVIADQEAQLTELQRQAQTLTDQAASRDGAVAAAQAAGDRGAVSAGVVALRGRGVEITLDDAPRRPDGSLPAGARPDDVVIHQSDVQGVVNAVWAAGADGVAIMDQRLVATSAVRCVGNVLLLHGRTWSPPFVVTAVGDPAAIRAQLDASPQVAVFRQAVEDFGLTFAVRDRPEVVLPAYDAPLDMAYATPADG</sequence>
<dbReference type="GO" id="GO:0005886">
    <property type="term" value="C:plasma membrane"/>
    <property type="evidence" value="ECO:0007669"/>
    <property type="project" value="TreeGrafter"/>
</dbReference>
<dbReference type="EMBL" id="FZOH01000008">
    <property type="protein sequence ID" value="SNS78696.1"/>
    <property type="molecule type" value="Genomic_DNA"/>
</dbReference>
<reference evidence="4" key="1">
    <citation type="submission" date="2017-06" db="EMBL/GenBank/DDBJ databases">
        <authorList>
            <person name="Varghese N."/>
            <person name="Submissions S."/>
        </authorList>
    </citation>
    <scope>NUCLEOTIDE SEQUENCE [LARGE SCALE GENOMIC DNA]</scope>
    <source>
        <strain evidence="4">DSM 45423</strain>
    </source>
</reference>
<feature type="coiled-coil region" evidence="2">
    <location>
        <begin position="59"/>
        <end position="86"/>
    </location>
</feature>
<dbReference type="PANTHER" id="PTHR37313:SF4">
    <property type="entry name" value="CONSERVED MEMBRANE PROTEIN-RELATED"/>
    <property type="match status" value="1"/>
</dbReference>
<protein>
    <submittedName>
        <fullName evidence="3">Uncharacterized conserved protein YlxW, UPF0749 family</fullName>
    </submittedName>
</protein>
<dbReference type="InterPro" id="IPR010273">
    <property type="entry name" value="DUF881"/>
</dbReference>
<proteinExistence type="inferred from homology"/>
<dbReference type="AlphaFoldDB" id="A0A239HB85"/>
<keyword evidence="2" id="KW-0175">Coiled coil</keyword>
<dbReference type="Gene3D" id="3.30.70.1880">
    <property type="entry name" value="Protein of unknown function DUF881"/>
    <property type="match status" value="1"/>
</dbReference>
<dbReference type="Proteomes" id="UP000198386">
    <property type="component" value="Unassembled WGS sequence"/>
</dbReference>
<evidence type="ECO:0000256" key="2">
    <source>
        <dbReference type="SAM" id="Coils"/>
    </source>
</evidence>
<dbReference type="PANTHER" id="PTHR37313">
    <property type="entry name" value="UPF0749 PROTEIN RV1825"/>
    <property type="match status" value="1"/>
</dbReference>
<evidence type="ECO:0000256" key="1">
    <source>
        <dbReference type="ARBA" id="ARBA00009108"/>
    </source>
</evidence>
<evidence type="ECO:0000313" key="4">
    <source>
        <dbReference type="Proteomes" id="UP000198386"/>
    </source>
</evidence>
<name>A0A239HB85_9ACTN</name>